<comment type="similarity">
    <text evidence="1">Belongs to the barstar family.</text>
</comment>
<evidence type="ECO:0000259" key="2">
    <source>
        <dbReference type="Pfam" id="PF01337"/>
    </source>
</evidence>
<dbReference type="SUPFAM" id="SSF52038">
    <property type="entry name" value="Barstar-related"/>
    <property type="match status" value="1"/>
</dbReference>
<dbReference type="Pfam" id="PF01337">
    <property type="entry name" value="Barstar"/>
    <property type="match status" value="1"/>
</dbReference>
<dbReference type="RefSeq" id="WP_198000845.1">
    <property type="nucleotide sequence ID" value="NZ_CP037452.1"/>
</dbReference>
<dbReference type="InterPro" id="IPR035905">
    <property type="entry name" value="Barstar-like_sf"/>
</dbReference>
<evidence type="ECO:0000313" key="3">
    <source>
        <dbReference type="EMBL" id="QDV53783.1"/>
    </source>
</evidence>
<dbReference type="Gene3D" id="3.30.370.10">
    <property type="entry name" value="Barstar-like"/>
    <property type="match status" value="1"/>
</dbReference>
<dbReference type="InterPro" id="IPR000468">
    <property type="entry name" value="Barstar"/>
</dbReference>
<dbReference type="EMBL" id="CP037452">
    <property type="protein sequence ID" value="QDV53783.1"/>
    <property type="molecule type" value="Genomic_DNA"/>
</dbReference>
<name>A0A518IL14_9PLAN</name>
<organism evidence="3 4">
    <name type="scientific">Gimesia fumaroli</name>
    <dbReference type="NCBI Taxonomy" id="2527976"/>
    <lineage>
        <taxon>Bacteria</taxon>
        <taxon>Pseudomonadati</taxon>
        <taxon>Planctomycetota</taxon>
        <taxon>Planctomycetia</taxon>
        <taxon>Planctomycetales</taxon>
        <taxon>Planctomycetaceae</taxon>
        <taxon>Gimesia</taxon>
    </lineage>
</organism>
<dbReference type="AlphaFoldDB" id="A0A518IL14"/>
<reference evidence="3 4" key="1">
    <citation type="submission" date="2019-03" db="EMBL/GenBank/DDBJ databases">
        <title>Deep-cultivation of Planctomycetes and their phenomic and genomic characterization uncovers novel biology.</title>
        <authorList>
            <person name="Wiegand S."/>
            <person name="Jogler M."/>
            <person name="Boedeker C."/>
            <person name="Pinto D."/>
            <person name="Vollmers J."/>
            <person name="Rivas-Marin E."/>
            <person name="Kohn T."/>
            <person name="Peeters S.H."/>
            <person name="Heuer A."/>
            <person name="Rast P."/>
            <person name="Oberbeckmann S."/>
            <person name="Bunk B."/>
            <person name="Jeske O."/>
            <person name="Meyerdierks A."/>
            <person name="Storesund J.E."/>
            <person name="Kallscheuer N."/>
            <person name="Luecker S."/>
            <person name="Lage O.M."/>
            <person name="Pohl T."/>
            <person name="Merkel B.J."/>
            <person name="Hornburger P."/>
            <person name="Mueller R.-W."/>
            <person name="Bruemmer F."/>
            <person name="Labrenz M."/>
            <person name="Spormann A.M."/>
            <person name="Op den Camp H."/>
            <person name="Overmann J."/>
            <person name="Amann R."/>
            <person name="Jetten M.S.M."/>
            <person name="Mascher T."/>
            <person name="Medema M.H."/>
            <person name="Devos D.P."/>
            <person name="Kaster A.-K."/>
            <person name="Ovreas L."/>
            <person name="Rohde M."/>
            <person name="Galperin M.Y."/>
            <person name="Jogler C."/>
        </authorList>
    </citation>
    <scope>NUCLEOTIDE SEQUENCE [LARGE SCALE GENOMIC DNA]</scope>
    <source>
        <strain evidence="3 4">Enr17</strain>
    </source>
</reference>
<keyword evidence="4" id="KW-1185">Reference proteome</keyword>
<sequence>MNDNKLDFQILARGPVTKYFSLDLLEQHLQWFGQQEYKIYRFDAKTWYSTDNFYSDVHAGFEFPDYFGRNWDALHDCLFDMVSENENVLVVVRNFDDWYQENANSAKRFLDYMAIQTYQFLLAGKRWITLIQSNRPSFEVADVGAQSVYWNEKEWMNRDRGL</sequence>
<proteinExistence type="inferred from homology"/>
<accession>A0A518IL14</accession>
<evidence type="ECO:0000256" key="1">
    <source>
        <dbReference type="ARBA" id="ARBA00006845"/>
    </source>
</evidence>
<feature type="domain" description="Barstar (barnase inhibitor)" evidence="2">
    <location>
        <begin position="38"/>
        <end position="114"/>
    </location>
</feature>
<dbReference type="KEGG" id="gfm:Enr17x_58660"/>
<protein>
    <submittedName>
        <fullName evidence="3">Barstar (Barnase inhibitor)</fullName>
    </submittedName>
</protein>
<dbReference type="Proteomes" id="UP000318313">
    <property type="component" value="Chromosome"/>
</dbReference>
<gene>
    <name evidence="3" type="ORF">Enr17x_58660</name>
</gene>
<evidence type="ECO:0000313" key="4">
    <source>
        <dbReference type="Proteomes" id="UP000318313"/>
    </source>
</evidence>